<proteinExistence type="predicted"/>
<sequence>MVPSLLCQLTYLILCSSIQLMKFLGFAQLTTQRSKEKFSFLIEESMSFAMLMVNSICQKPTVAW</sequence>
<evidence type="ECO:0000313" key="1">
    <source>
        <dbReference type="EMBL" id="MBX57554.1"/>
    </source>
</evidence>
<protein>
    <submittedName>
        <fullName evidence="1">Uncharacterized protein</fullName>
    </submittedName>
</protein>
<organism evidence="1">
    <name type="scientific">Rhizophora mucronata</name>
    <name type="common">Asiatic mangrove</name>
    <dbReference type="NCBI Taxonomy" id="61149"/>
    <lineage>
        <taxon>Eukaryota</taxon>
        <taxon>Viridiplantae</taxon>
        <taxon>Streptophyta</taxon>
        <taxon>Embryophyta</taxon>
        <taxon>Tracheophyta</taxon>
        <taxon>Spermatophyta</taxon>
        <taxon>Magnoliopsida</taxon>
        <taxon>eudicotyledons</taxon>
        <taxon>Gunneridae</taxon>
        <taxon>Pentapetalae</taxon>
        <taxon>rosids</taxon>
        <taxon>fabids</taxon>
        <taxon>Malpighiales</taxon>
        <taxon>Rhizophoraceae</taxon>
        <taxon>Rhizophora</taxon>
    </lineage>
</organism>
<dbReference type="AlphaFoldDB" id="A0A2P2PS39"/>
<dbReference type="EMBL" id="GGEC01077070">
    <property type="protein sequence ID" value="MBX57554.1"/>
    <property type="molecule type" value="Transcribed_RNA"/>
</dbReference>
<name>A0A2P2PS39_RHIMU</name>
<accession>A0A2P2PS39</accession>
<reference evidence="1" key="1">
    <citation type="submission" date="2018-02" db="EMBL/GenBank/DDBJ databases">
        <title>Rhizophora mucronata_Transcriptome.</title>
        <authorList>
            <person name="Meera S.P."/>
            <person name="Sreeshan A."/>
            <person name="Augustine A."/>
        </authorList>
    </citation>
    <scope>NUCLEOTIDE SEQUENCE</scope>
    <source>
        <tissue evidence="1">Leaf</tissue>
    </source>
</reference>